<protein>
    <submittedName>
        <fullName evidence="2">Envelope-like protein</fullName>
    </submittedName>
</protein>
<gene>
    <name evidence="2" type="ORF">A2U01_0005688</name>
</gene>
<feature type="compositionally biased region" description="Polar residues" evidence="1">
    <location>
        <begin position="85"/>
        <end position="97"/>
    </location>
</feature>
<sequence>MKTVSENFNDAPTKKNTGASNNVIDLDDDAGSKEKSVEEVLVTNMSKRLRSNSGKGVATASQPATTPRKEKKAASSKPVNYGPPRSSSKVTTSSARGKNSLKRKEPPSSDSELEEGAVKATTGGSSRKTVKGKKVPQNVPPAPLDNVSFHFEDGSSKWRFIFYRRLSLERNLSSDLLNCQELMDLIEAAGLLRTVKDLGSCYESWSRNS</sequence>
<evidence type="ECO:0000256" key="1">
    <source>
        <dbReference type="SAM" id="MobiDB-lite"/>
    </source>
</evidence>
<proteinExistence type="predicted"/>
<dbReference type="EMBL" id="LXQA010007487">
    <property type="protein sequence ID" value="MCH84851.1"/>
    <property type="molecule type" value="Genomic_DNA"/>
</dbReference>
<keyword evidence="3" id="KW-1185">Reference proteome</keyword>
<reference evidence="2 3" key="1">
    <citation type="journal article" date="2018" name="Front. Plant Sci.">
        <title>Red Clover (Trifolium pratense) and Zigzag Clover (T. medium) - A Picture of Genomic Similarities and Differences.</title>
        <authorList>
            <person name="Dluhosova J."/>
            <person name="Istvanek J."/>
            <person name="Nedelnik J."/>
            <person name="Repkova J."/>
        </authorList>
    </citation>
    <scope>NUCLEOTIDE SEQUENCE [LARGE SCALE GENOMIC DNA]</scope>
    <source>
        <strain evidence="3">cv. 10/8</strain>
        <tissue evidence="2">Leaf</tissue>
    </source>
</reference>
<evidence type="ECO:0000313" key="2">
    <source>
        <dbReference type="EMBL" id="MCH84851.1"/>
    </source>
</evidence>
<organism evidence="2 3">
    <name type="scientific">Trifolium medium</name>
    <dbReference type="NCBI Taxonomy" id="97028"/>
    <lineage>
        <taxon>Eukaryota</taxon>
        <taxon>Viridiplantae</taxon>
        <taxon>Streptophyta</taxon>
        <taxon>Embryophyta</taxon>
        <taxon>Tracheophyta</taxon>
        <taxon>Spermatophyta</taxon>
        <taxon>Magnoliopsida</taxon>
        <taxon>eudicotyledons</taxon>
        <taxon>Gunneridae</taxon>
        <taxon>Pentapetalae</taxon>
        <taxon>rosids</taxon>
        <taxon>fabids</taxon>
        <taxon>Fabales</taxon>
        <taxon>Fabaceae</taxon>
        <taxon>Papilionoideae</taxon>
        <taxon>50 kb inversion clade</taxon>
        <taxon>NPAAA clade</taxon>
        <taxon>Hologalegina</taxon>
        <taxon>IRL clade</taxon>
        <taxon>Trifolieae</taxon>
        <taxon>Trifolium</taxon>
    </lineage>
</organism>
<evidence type="ECO:0000313" key="3">
    <source>
        <dbReference type="Proteomes" id="UP000265520"/>
    </source>
</evidence>
<comment type="caution">
    <text evidence="2">The sequence shown here is derived from an EMBL/GenBank/DDBJ whole genome shotgun (WGS) entry which is preliminary data.</text>
</comment>
<dbReference type="Proteomes" id="UP000265520">
    <property type="component" value="Unassembled WGS sequence"/>
</dbReference>
<feature type="region of interest" description="Disordered" evidence="1">
    <location>
        <begin position="1"/>
        <end position="139"/>
    </location>
</feature>
<feature type="compositionally biased region" description="Polar residues" evidence="1">
    <location>
        <begin position="1"/>
        <end position="23"/>
    </location>
</feature>
<dbReference type="AlphaFoldDB" id="A0A392MC44"/>
<feature type="compositionally biased region" description="Polar residues" evidence="1">
    <location>
        <begin position="43"/>
        <end position="65"/>
    </location>
</feature>
<accession>A0A392MC44</accession>
<name>A0A392MC44_9FABA</name>